<dbReference type="EMBL" id="KB870811">
    <property type="protein sequence ID" value="EOA17465.1"/>
    <property type="molecule type" value="Genomic_DNA"/>
</dbReference>
<feature type="chain" id="PRO_5004351820" description="DUF4283 domain-containing protein" evidence="1">
    <location>
        <begin position="22"/>
        <end position="195"/>
    </location>
</feature>
<keyword evidence="1" id="KW-0732">Signal</keyword>
<proteinExistence type="predicted"/>
<dbReference type="KEGG" id="crb:17880684"/>
<evidence type="ECO:0000313" key="2">
    <source>
        <dbReference type="EMBL" id="EOA17465.1"/>
    </source>
</evidence>
<dbReference type="eggNOG" id="ENOG502R1U4">
    <property type="taxonomic scope" value="Eukaryota"/>
</dbReference>
<name>R0GYU2_9BRAS</name>
<dbReference type="OrthoDB" id="1867172at2759"/>
<dbReference type="PANTHER" id="PTHR38932:SF1">
    <property type="entry name" value="DUF4005 DOMAIN-CONTAINING PROTEIN"/>
    <property type="match status" value="1"/>
</dbReference>
<organism evidence="2 3">
    <name type="scientific">Capsella rubella</name>
    <dbReference type="NCBI Taxonomy" id="81985"/>
    <lineage>
        <taxon>Eukaryota</taxon>
        <taxon>Viridiplantae</taxon>
        <taxon>Streptophyta</taxon>
        <taxon>Embryophyta</taxon>
        <taxon>Tracheophyta</taxon>
        <taxon>Spermatophyta</taxon>
        <taxon>Magnoliopsida</taxon>
        <taxon>eudicotyledons</taxon>
        <taxon>Gunneridae</taxon>
        <taxon>Pentapetalae</taxon>
        <taxon>rosids</taxon>
        <taxon>malvids</taxon>
        <taxon>Brassicales</taxon>
        <taxon>Brassicaceae</taxon>
        <taxon>Camelineae</taxon>
        <taxon>Capsella</taxon>
    </lineage>
</organism>
<dbReference type="PANTHER" id="PTHR38932">
    <property type="entry name" value="BNAC03G64660D PROTEIN"/>
    <property type="match status" value="1"/>
</dbReference>
<protein>
    <recommendedName>
        <fullName evidence="4">DUF4283 domain-containing protein</fullName>
    </recommendedName>
</protein>
<dbReference type="Proteomes" id="UP000029121">
    <property type="component" value="Unassembled WGS sequence"/>
</dbReference>
<sequence>MYDLSTPFIFLFLQPYAVVQTDQLDGSIYHKAIFWIEIGTKIMYPKLKANHEAGKYKQRSSCLNSNSFQSPASENNQEDDMQIYVAKIPKIYIPSVLISESESTTEMNKPIRVSDIEVKHKPKASPILRPRAVVSSPDNDAMIGNINKIEERKAKKVLKNGDHIKNRASQPKNVSTTNVKISHRIVAKQSGVSSK</sequence>
<reference evidence="3" key="1">
    <citation type="journal article" date="2013" name="Nat. Genet.">
        <title>The Capsella rubella genome and the genomic consequences of rapid mating system evolution.</title>
        <authorList>
            <person name="Slotte T."/>
            <person name="Hazzouri K.M."/>
            <person name="Agren J.A."/>
            <person name="Koenig D."/>
            <person name="Maumus F."/>
            <person name="Guo Y.L."/>
            <person name="Steige K."/>
            <person name="Platts A.E."/>
            <person name="Escobar J.S."/>
            <person name="Newman L.K."/>
            <person name="Wang W."/>
            <person name="Mandakova T."/>
            <person name="Vello E."/>
            <person name="Smith L.M."/>
            <person name="Henz S.R."/>
            <person name="Steffen J."/>
            <person name="Takuno S."/>
            <person name="Brandvain Y."/>
            <person name="Coop G."/>
            <person name="Andolfatto P."/>
            <person name="Hu T.T."/>
            <person name="Blanchette M."/>
            <person name="Clark R.M."/>
            <person name="Quesneville H."/>
            <person name="Nordborg M."/>
            <person name="Gaut B.S."/>
            <person name="Lysak M.A."/>
            <person name="Jenkins J."/>
            <person name="Grimwood J."/>
            <person name="Chapman J."/>
            <person name="Prochnik S."/>
            <person name="Shu S."/>
            <person name="Rokhsar D."/>
            <person name="Schmutz J."/>
            <person name="Weigel D."/>
            <person name="Wright S.I."/>
        </authorList>
    </citation>
    <scope>NUCLEOTIDE SEQUENCE [LARGE SCALE GENOMIC DNA]</scope>
    <source>
        <strain evidence="3">cv. Monte Gargano</strain>
    </source>
</reference>
<evidence type="ECO:0000256" key="1">
    <source>
        <dbReference type="SAM" id="SignalP"/>
    </source>
</evidence>
<evidence type="ECO:0008006" key="4">
    <source>
        <dbReference type="Google" id="ProtNLM"/>
    </source>
</evidence>
<keyword evidence="3" id="KW-1185">Reference proteome</keyword>
<dbReference type="AlphaFoldDB" id="R0GYU2"/>
<accession>R0GYU2</accession>
<gene>
    <name evidence="2" type="ORF">CARUB_v10005788mg</name>
</gene>
<evidence type="ECO:0000313" key="3">
    <source>
        <dbReference type="Proteomes" id="UP000029121"/>
    </source>
</evidence>
<dbReference type="STRING" id="81985.R0GYU2"/>
<feature type="signal peptide" evidence="1">
    <location>
        <begin position="1"/>
        <end position="21"/>
    </location>
</feature>